<dbReference type="PANTHER" id="PTHR31912:SF34">
    <property type="entry name" value="NOTOCHORD-RELATED PROTEIN"/>
    <property type="match status" value="1"/>
</dbReference>
<keyword evidence="2" id="KW-1185">Reference proteome</keyword>
<dbReference type="Proteomes" id="UP000297245">
    <property type="component" value="Unassembled WGS sequence"/>
</dbReference>
<name>A0A4S8MRH2_DENBC</name>
<protein>
    <submittedName>
        <fullName evidence="1">Uncharacterized protein</fullName>
    </submittedName>
</protein>
<dbReference type="PANTHER" id="PTHR31912">
    <property type="entry name" value="IP13529P"/>
    <property type="match status" value="1"/>
</dbReference>
<dbReference type="AlphaFoldDB" id="A0A4S8MRH2"/>
<reference evidence="1 2" key="1">
    <citation type="journal article" date="2019" name="Nat. Ecol. Evol.">
        <title>Megaphylogeny resolves global patterns of mushroom evolution.</title>
        <authorList>
            <person name="Varga T."/>
            <person name="Krizsan K."/>
            <person name="Foldi C."/>
            <person name="Dima B."/>
            <person name="Sanchez-Garcia M."/>
            <person name="Sanchez-Ramirez S."/>
            <person name="Szollosi G.J."/>
            <person name="Szarkandi J.G."/>
            <person name="Papp V."/>
            <person name="Albert L."/>
            <person name="Andreopoulos W."/>
            <person name="Angelini C."/>
            <person name="Antonin V."/>
            <person name="Barry K.W."/>
            <person name="Bougher N.L."/>
            <person name="Buchanan P."/>
            <person name="Buyck B."/>
            <person name="Bense V."/>
            <person name="Catcheside P."/>
            <person name="Chovatia M."/>
            <person name="Cooper J."/>
            <person name="Damon W."/>
            <person name="Desjardin D."/>
            <person name="Finy P."/>
            <person name="Geml J."/>
            <person name="Haridas S."/>
            <person name="Hughes K."/>
            <person name="Justo A."/>
            <person name="Karasinski D."/>
            <person name="Kautmanova I."/>
            <person name="Kiss B."/>
            <person name="Kocsube S."/>
            <person name="Kotiranta H."/>
            <person name="LaButti K.M."/>
            <person name="Lechner B.E."/>
            <person name="Liimatainen K."/>
            <person name="Lipzen A."/>
            <person name="Lukacs Z."/>
            <person name="Mihaltcheva S."/>
            <person name="Morgado L.N."/>
            <person name="Niskanen T."/>
            <person name="Noordeloos M.E."/>
            <person name="Ohm R.A."/>
            <person name="Ortiz-Santana B."/>
            <person name="Ovrebo C."/>
            <person name="Racz N."/>
            <person name="Riley R."/>
            <person name="Savchenko A."/>
            <person name="Shiryaev A."/>
            <person name="Soop K."/>
            <person name="Spirin V."/>
            <person name="Szebenyi C."/>
            <person name="Tomsovsky M."/>
            <person name="Tulloss R.E."/>
            <person name="Uehling J."/>
            <person name="Grigoriev I.V."/>
            <person name="Vagvolgyi C."/>
            <person name="Papp T."/>
            <person name="Martin F.M."/>
            <person name="Miettinen O."/>
            <person name="Hibbett D.S."/>
            <person name="Nagy L.G."/>
        </authorList>
    </citation>
    <scope>NUCLEOTIDE SEQUENCE [LARGE SCALE GENOMIC DNA]</scope>
    <source>
        <strain evidence="1 2">CBS 962.96</strain>
    </source>
</reference>
<dbReference type="EMBL" id="ML179048">
    <property type="protein sequence ID" value="THV05595.1"/>
    <property type="molecule type" value="Genomic_DNA"/>
</dbReference>
<sequence>MLLDMMDNLPRLRLSSAHFKMILWLLNQCGVTHVPNYSEFRRIQKELQTTCGSEPKAFKSTLNNHFYVNDPRDAIKRNFSNPHVVTHMNFYPEVTSGPISEVWQCDRWKEFQPSEHTPMYSSGGKQFYIEEVAVLKDGRYVIPVSWIKCDGNICADSHLVTVGEDGRWLRHLDNVIIIPSSLFQFNHIDLINSRNGIQIPWGADMPNPARKLVPEGYDLYDVYLSTWFDDYNKHFVGYTANTNLPGQLLQQEFFVEYLSNSQNASSLEQLAAIKELVNETQKNPILCFNASTGRMCGVRLHISVLPADNPQQAEEASHMGGNANQLCRKCNAGTNVARSAAETRARLEAQLQAAIQGSKTNVKKMQTDTGTKDKITQHWVEHILEKYSALKKSNPRKSRNEISSEVAEWFSEQPGDKMNPLLDIAGLDPTQDTPVEILHTILLGIIKYVWYMFHTSLSDAQKNLFVIRLQSTDLDGLTVPPLRAAYIMQYRQNLIGKHFKTLMQTMVFHVHDLVTPEQFVLIKAVGDLAAVLWVSEIDDMEKFLKDLEVLIGNALDAFAAIDPSKITKKVKLHLLPHLVSDIRRFGPAVRNSTEVFECFNAIFRMCSIYSNHQAPSRDIARKFASMSRMKHIISGGFWLEGGKWIQASLQVRQVIMSDPVVQRHLGWVAPNVIRYGEMKSLAHKKTISRPWSSTQAATVLRGMTWKIWNDNSSVVAQSGDVCKIGSWVAEFMIGRIIELLSPTVEDNGPSSIPDNLVTIEQFLLGENRHPDFDMPVLRKSDPITYIEVLFRLSVQHDCRLHNCQPSGTCRIVQERIETGNTVSVMVHGDDSHFVINLHGLHNAALIRRLLPRDLTAPSAIHADREAWHNELAIEVRSILQDKRKVAQEKRTETTRCKSTF</sequence>
<organism evidence="1 2">
    <name type="scientific">Dendrothele bispora (strain CBS 962.96)</name>
    <dbReference type="NCBI Taxonomy" id="1314807"/>
    <lineage>
        <taxon>Eukaryota</taxon>
        <taxon>Fungi</taxon>
        <taxon>Dikarya</taxon>
        <taxon>Basidiomycota</taxon>
        <taxon>Agaricomycotina</taxon>
        <taxon>Agaricomycetes</taxon>
        <taxon>Agaricomycetidae</taxon>
        <taxon>Agaricales</taxon>
        <taxon>Agaricales incertae sedis</taxon>
        <taxon>Dendrothele</taxon>
    </lineage>
</organism>
<evidence type="ECO:0000313" key="2">
    <source>
        <dbReference type="Proteomes" id="UP000297245"/>
    </source>
</evidence>
<dbReference type="OrthoDB" id="2506088at2759"/>
<proteinExistence type="predicted"/>
<gene>
    <name evidence="1" type="ORF">K435DRAFT_816318</name>
</gene>
<evidence type="ECO:0000313" key="1">
    <source>
        <dbReference type="EMBL" id="THV05595.1"/>
    </source>
</evidence>
<accession>A0A4S8MRH2</accession>